<dbReference type="Proteomes" id="UP000789508">
    <property type="component" value="Unassembled WGS sequence"/>
</dbReference>
<protein>
    <submittedName>
        <fullName evidence="2">9304_t:CDS:1</fullName>
    </submittedName>
</protein>
<keyword evidence="3" id="KW-1185">Reference proteome</keyword>
<name>A0A9N9I1T4_9GLOM</name>
<evidence type="ECO:0000313" key="3">
    <source>
        <dbReference type="Proteomes" id="UP000789508"/>
    </source>
</evidence>
<feature type="region of interest" description="Disordered" evidence="1">
    <location>
        <begin position="1"/>
        <end position="46"/>
    </location>
</feature>
<reference evidence="2" key="1">
    <citation type="submission" date="2021-06" db="EMBL/GenBank/DDBJ databases">
        <authorList>
            <person name="Kallberg Y."/>
            <person name="Tangrot J."/>
            <person name="Rosling A."/>
        </authorList>
    </citation>
    <scope>NUCLEOTIDE SEQUENCE</scope>
    <source>
        <strain evidence="2">FL130A</strain>
    </source>
</reference>
<sequence>MTHQQSQLPQLHRIPIQPPIRSFTMPVKDHTRKNSDLSESVQTRPSIDEDLLFEEDEESEEEVYDPANVQLHLPTRQSDVMLPKTPLTSSPIHAPTHIDTHNNSNLDIPDIRHRMDGHGLRPLITHHNQNLVNYLRQLLHQLIEVET</sequence>
<accession>A0A9N9I1T4</accession>
<proteinExistence type="predicted"/>
<organism evidence="2 3">
    <name type="scientific">Ambispora leptoticha</name>
    <dbReference type="NCBI Taxonomy" id="144679"/>
    <lineage>
        <taxon>Eukaryota</taxon>
        <taxon>Fungi</taxon>
        <taxon>Fungi incertae sedis</taxon>
        <taxon>Mucoromycota</taxon>
        <taxon>Glomeromycotina</taxon>
        <taxon>Glomeromycetes</taxon>
        <taxon>Archaeosporales</taxon>
        <taxon>Ambisporaceae</taxon>
        <taxon>Ambispora</taxon>
    </lineage>
</organism>
<comment type="caution">
    <text evidence="2">The sequence shown here is derived from an EMBL/GenBank/DDBJ whole genome shotgun (WGS) entry which is preliminary data.</text>
</comment>
<dbReference type="EMBL" id="CAJVPS010024623">
    <property type="protein sequence ID" value="CAG8716868.1"/>
    <property type="molecule type" value="Genomic_DNA"/>
</dbReference>
<dbReference type="OrthoDB" id="2409517at2759"/>
<feature type="compositionally biased region" description="Basic and acidic residues" evidence="1">
    <location>
        <begin position="27"/>
        <end position="36"/>
    </location>
</feature>
<dbReference type="AlphaFoldDB" id="A0A9N9I1T4"/>
<gene>
    <name evidence="2" type="ORF">ALEPTO_LOCUS12109</name>
</gene>
<evidence type="ECO:0000313" key="2">
    <source>
        <dbReference type="EMBL" id="CAG8716868.1"/>
    </source>
</evidence>
<evidence type="ECO:0000256" key="1">
    <source>
        <dbReference type="SAM" id="MobiDB-lite"/>
    </source>
</evidence>